<organism evidence="1 2">
    <name type="scientific">Streptomyces lividans 1326</name>
    <dbReference type="NCBI Taxonomy" id="1200984"/>
    <lineage>
        <taxon>Bacteria</taxon>
        <taxon>Bacillati</taxon>
        <taxon>Actinomycetota</taxon>
        <taxon>Actinomycetes</taxon>
        <taxon>Kitasatosporales</taxon>
        <taxon>Streptomycetaceae</taxon>
        <taxon>Streptomyces</taxon>
    </lineage>
</organism>
<dbReference type="Proteomes" id="UP000014062">
    <property type="component" value="Chromosome"/>
</dbReference>
<reference evidence="2" key="1">
    <citation type="journal article" date="2013" name="Genome Biol. Evol.">
        <title>The genome sequence of Streptomyces lividans 66 reveals a novel tRNA-dependent peptide biosynthetic system within a metal-related genomic island.</title>
        <authorList>
            <person name="Cruz-Morales P."/>
            <person name="Vijgenboom E."/>
            <person name="Iruegas-Bocardo F."/>
            <person name="Girard G."/>
            <person name="Yanez-Guerra L.A."/>
            <person name="Ramos-Aboites H.E."/>
            <person name="Pernodet J.L."/>
            <person name="Anne J."/>
            <person name="van Wezel G.P."/>
            <person name="Barona-Gomez F."/>
        </authorList>
    </citation>
    <scope>NUCLEOTIDE SEQUENCE [LARGE SCALE GENOMIC DNA]</scope>
    <source>
        <strain evidence="2">1326</strain>
    </source>
</reference>
<evidence type="ECO:0000313" key="2">
    <source>
        <dbReference type="Proteomes" id="UP000014062"/>
    </source>
</evidence>
<sequence>MDSKSTTEMETAIVNLLRHVHFAAFGRKCGVAEGSSGRLTCPPNEWC</sequence>
<gene>
    <name evidence="1" type="ORF">SLI_1474</name>
</gene>
<dbReference type="EMBL" id="CM001889">
    <property type="protein sequence ID" value="EOY46191.1"/>
    <property type="molecule type" value="Genomic_DNA"/>
</dbReference>
<dbReference type="AlphaFoldDB" id="A0A7U9DR68"/>
<protein>
    <submittedName>
        <fullName evidence="1">Uncharacterized protein</fullName>
    </submittedName>
</protein>
<evidence type="ECO:0000313" key="1">
    <source>
        <dbReference type="EMBL" id="EOY46191.1"/>
    </source>
</evidence>
<accession>A0A7U9DR68</accession>
<proteinExistence type="predicted"/>
<name>A0A7U9DR68_STRLI</name>